<reference evidence="2" key="1">
    <citation type="journal article" date="2020" name="Stud. Mycol.">
        <title>101 Dothideomycetes genomes: a test case for predicting lifestyles and emergence of pathogens.</title>
        <authorList>
            <person name="Haridas S."/>
            <person name="Albert R."/>
            <person name="Binder M."/>
            <person name="Bloem J."/>
            <person name="Labutti K."/>
            <person name="Salamov A."/>
            <person name="Andreopoulos B."/>
            <person name="Baker S."/>
            <person name="Barry K."/>
            <person name="Bills G."/>
            <person name="Bluhm B."/>
            <person name="Cannon C."/>
            <person name="Castanera R."/>
            <person name="Culley D."/>
            <person name="Daum C."/>
            <person name="Ezra D."/>
            <person name="Gonzalez J."/>
            <person name="Henrissat B."/>
            <person name="Kuo A."/>
            <person name="Liang C."/>
            <person name="Lipzen A."/>
            <person name="Lutzoni F."/>
            <person name="Magnuson J."/>
            <person name="Mondo S."/>
            <person name="Nolan M."/>
            <person name="Ohm R."/>
            <person name="Pangilinan J."/>
            <person name="Park H.-J."/>
            <person name="Ramirez L."/>
            <person name="Alfaro M."/>
            <person name="Sun H."/>
            <person name="Tritt A."/>
            <person name="Yoshinaga Y."/>
            <person name="Zwiers L.-H."/>
            <person name="Turgeon B."/>
            <person name="Goodwin S."/>
            <person name="Spatafora J."/>
            <person name="Crous P."/>
            <person name="Grigoriev I."/>
        </authorList>
    </citation>
    <scope>NUCLEOTIDE SEQUENCE</scope>
    <source>
        <strain evidence="2">CBS 110217</strain>
    </source>
</reference>
<feature type="region of interest" description="Disordered" evidence="1">
    <location>
        <begin position="16"/>
        <end position="40"/>
    </location>
</feature>
<evidence type="ECO:0000256" key="1">
    <source>
        <dbReference type="SAM" id="MobiDB-lite"/>
    </source>
</evidence>
<feature type="region of interest" description="Disordered" evidence="1">
    <location>
        <begin position="115"/>
        <end position="167"/>
    </location>
</feature>
<keyword evidence="3" id="KW-1185">Reference proteome</keyword>
<accession>A0A9P4H2M4</accession>
<organism evidence="2 3">
    <name type="scientific">Setomelanomma holmii</name>
    <dbReference type="NCBI Taxonomy" id="210430"/>
    <lineage>
        <taxon>Eukaryota</taxon>
        <taxon>Fungi</taxon>
        <taxon>Dikarya</taxon>
        <taxon>Ascomycota</taxon>
        <taxon>Pezizomycotina</taxon>
        <taxon>Dothideomycetes</taxon>
        <taxon>Pleosporomycetidae</taxon>
        <taxon>Pleosporales</taxon>
        <taxon>Pleosporineae</taxon>
        <taxon>Phaeosphaeriaceae</taxon>
        <taxon>Setomelanomma</taxon>
    </lineage>
</organism>
<evidence type="ECO:0000313" key="2">
    <source>
        <dbReference type="EMBL" id="KAF2026457.1"/>
    </source>
</evidence>
<dbReference type="EMBL" id="ML978243">
    <property type="protein sequence ID" value="KAF2026457.1"/>
    <property type="molecule type" value="Genomic_DNA"/>
</dbReference>
<proteinExistence type="predicted"/>
<dbReference type="Proteomes" id="UP000799777">
    <property type="component" value="Unassembled WGS sequence"/>
</dbReference>
<comment type="caution">
    <text evidence="2">The sequence shown here is derived from an EMBL/GenBank/DDBJ whole genome shotgun (WGS) entry which is preliminary data.</text>
</comment>
<dbReference type="AlphaFoldDB" id="A0A9P4H2M4"/>
<name>A0A9P4H2M4_9PLEO</name>
<sequence length="167" mass="18425">MGIPIDWNFVDMGTGIYPPENSPTSPVSSAPPSPSLQREHTGIYTNDNVVHMIDEACREEGNEFESLHHEVASDSITRPRLRQYLEQDRWIILIENGTAIRHVLQRPLGELSRANAPLQRSEDGDRLMGSTSAAASPARDRDSTTESIRVWRNMGSSADGGDLGAWG</sequence>
<evidence type="ECO:0000313" key="3">
    <source>
        <dbReference type="Proteomes" id="UP000799777"/>
    </source>
</evidence>
<gene>
    <name evidence="2" type="ORF">EK21DRAFT_92391</name>
</gene>
<protein>
    <submittedName>
        <fullName evidence="2">Uncharacterized protein</fullName>
    </submittedName>
</protein>